<proteinExistence type="predicted"/>
<protein>
    <recommendedName>
        <fullName evidence="4">Secreted protein</fullName>
    </recommendedName>
</protein>
<dbReference type="OrthoDB" id="2357290at2759"/>
<feature type="signal peptide" evidence="1">
    <location>
        <begin position="1"/>
        <end position="21"/>
    </location>
</feature>
<dbReference type="EMBL" id="JAEPRB010000002">
    <property type="protein sequence ID" value="KAG2228069.1"/>
    <property type="molecule type" value="Genomic_DNA"/>
</dbReference>
<evidence type="ECO:0000313" key="3">
    <source>
        <dbReference type="Proteomes" id="UP000646827"/>
    </source>
</evidence>
<name>A0A8H7VUZ4_9FUNG</name>
<reference evidence="2 3" key="1">
    <citation type="submission" date="2020-12" db="EMBL/GenBank/DDBJ databases">
        <title>Metabolic potential, ecology and presence of endohyphal bacteria is reflected in genomic diversity of Mucoromycotina.</title>
        <authorList>
            <person name="Muszewska A."/>
            <person name="Okrasinska A."/>
            <person name="Steczkiewicz K."/>
            <person name="Drgas O."/>
            <person name="Orlowska M."/>
            <person name="Perlinska-Lenart U."/>
            <person name="Aleksandrzak-Piekarczyk T."/>
            <person name="Szatraj K."/>
            <person name="Zielenkiewicz U."/>
            <person name="Pilsyk S."/>
            <person name="Malc E."/>
            <person name="Mieczkowski P."/>
            <person name="Kruszewska J.S."/>
            <person name="Biernat P."/>
            <person name="Pawlowska J."/>
        </authorList>
    </citation>
    <scope>NUCLEOTIDE SEQUENCE [LARGE SCALE GENOMIC DNA]</scope>
    <source>
        <strain evidence="2 3">CBS 142.35</strain>
    </source>
</reference>
<evidence type="ECO:0000313" key="2">
    <source>
        <dbReference type="EMBL" id="KAG2228069.1"/>
    </source>
</evidence>
<sequence>MHSRLLATLVALFCSIGFTIAADIIRIDQPTNNQQIPSNTDIAFQYTILGAQANGITDAYYPNSFAVDFQWVQKSDESNVLKFTAISSLESSPAPAGVSDKQYTNTWKVPNCHFFTRYQTNDYTFSMVVTPQYSTLTVNQTAPGPEQSVISVPVNIQVNNGTFPRC</sequence>
<comment type="caution">
    <text evidence="2">The sequence shown here is derived from an EMBL/GenBank/DDBJ whole genome shotgun (WGS) entry which is preliminary data.</text>
</comment>
<organism evidence="2 3">
    <name type="scientific">Circinella minor</name>
    <dbReference type="NCBI Taxonomy" id="1195481"/>
    <lineage>
        <taxon>Eukaryota</taxon>
        <taxon>Fungi</taxon>
        <taxon>Fungi incertae sedis</taxon>
        <taxon>Mucoromycota</taxon>
        <taxon>Mucoromycotina</taxon>
        <taxon>Mucoromycetes</taxon>
        <taxon>Mucorales</taxon>
        <taxon>Lichtheimiaceae</taxon>
        <taxon>Circinella</taxon>
    </lineage>
</organism>
<dbReference type="AlphaFoldDB" id="A0A8H7VUZ4"/>
<keyword evidence="1" id="KW-0732">Signal</keyword>
<evidence type="ECO:0000256" key="1">
    <source>
        <dbReference type="SAM" id="SignalP"/>
    </source>
</evidence>
<dbReference type="Proteomes" id="UP000646827">
    <property type="component" value="Unassembled WGS sequence"/>
</dbReference>
<keyword evidence="3" id="KW-1185">Reference proteome</keyword>
<feature type="chain" id="PRO_5034416775" description="Secreted protein" evidence="1">
    <location>
        <begin position="22"/>
        <end position="166"/>
    </location>
</feature>
<evidence type="ECO:0008006" key="4">
    <source>
        <dbReference type="Google" id="ProtNLM"/>
    </source>
</evidence>
<gene>
    <name evidence="2" type="ORF">INT45_009115</name>
</gene>
<accession>A0A8H7VUZ4</accession>